<dbReference type="EMBL" id="JAVFWL010000004">
    <property type="protein sequence ID" value="KAK6750270.1"/>
    <property type="molecule type" value="Genomic_DNA"/>
</dbReference>
<accession>A0ABR1DJY5</accession>
<evidence type="ECO:0000313" key="2">
    <source>
        <dbReference type="EMBL" id="KAK6750270.1"/>
    </source>
</evidence>
<protein>
    <submittedName>
        <fullName evidence="2">Uncharacterized protein</fullName>
    </submittedName>
</protein>
<feature type="region of interest" description="Disordered" evidence="1">
    <location>
        <begin position="220"/>
        <end position="262"/>
    </location>
</feature>
<keyword evidence="3" id="KW-1185">Reference proteome</keyword>
<reference evidence="2 3" key="1">
    <citation type="submission" date="2023-08" db="EMBL/GenBank/DDBJ databases">
        <title>A Necator americanus chromosomal reference genome.</title>
        <authorList>
            <person name="Ilik V."/>
            <person name="Petrzelkova K.J."/>
            <person name="Pardy F."/>
            <person name="Fuh T."/>
            <person name="Niatou-Singa F.S."/>
            <person name="Gouil Q."/>
            <person name="Baker L."/>
            <person name="Ritchie M.E."/>
            <person name="Jex A.R."/>
            <person name="Gazzola D."/>
            <person name="Li H."/>
            <person name="Toshio Fujiwara R."/>
            <person name="Zhan B."/>
            <person name="Aroian R.V."/>
            <person name="Pafco B."/>
            <person name="Schwarz E.M."/>
        </authorList>
    </citation>
    <scope>NUCLEOTIDE SEQUENCE [LARGE SCALE GENOMIC DNA]</scope>
    <source>
        <strain evidence="2 3">Aroian</strain>
        <tissue evidence="2">Whole animal</tissue>
    </source>
</reference>
<evidence type="ECO:0000313" key="3">
    <source>
        <dbReference type="Proteomes" id="UP001303046"/>
    </source>
</evidence>
<proteinExistence type="predicted"/>
<feature type="compositionally biased region" description="Basic and acidic residues" evidence="1">
    <location>
        <begin position="234"/>
        <end position="262"/>
    </location>
</feature>
<organism evidence="2 3">
    <name type="scientific">Necator americanus</name>
    <name type="common">Human hookworm</name>
    <dbReference type="NCBI Taxonomy" id="51031"/>
    <lineage>
        <taxon>Eukaryota</taxon>
        <taxon>Metazoa</taxon>
        <taxon>Ecdysozoa</taxon>
        <taxon>Nematoda</taxon>
        <taxon>Chromadorea</taxon>
        <taxon>Rhabditida</taxon>
        <taxon>Rhabditina</taxon>
        <taxon>Rhabditomorpha</taxon>
        <taxon>Strongyloidea</taxon>
        <taxon>Ancylostomatidae</taxon>
        <taxon>Bunostominae</taxon>
        <taxon>Necator</taxon>
    </lineage>
</organism>
<name>A0ABR1DJY5_NECAM</name>
<evidence type="ECO:0000256" key="1">
    <source>
        <dbReference type="SAM" id="MobiDB-lite"/>
    </source>
</evidence>
<dbReference type="Proteomes" id="UP001303046">
    <property type="component" value="Unassembled WGS sequence"/>
</dbReference>
<comment type="caution">
    <text evidence="2">The sequence shown here is derived from an EMBL/GenBank/DDBJ whole genome shotgun (WGS) entry which is preliminary data.</text>
</comment>
<sequence length="262" mass="29332">MKLGVGTLVHLFHLSDYNKRGSLVEHALTLLPAVPSAATYARSFGSSIGMYNKESLSKKSSRESGSSGKCVDPRAARFNSSVLMLTSLGVAQLVTQFLVNHIVMLIAQMIILFLCAFSHEWNYVHGEALTRHRRAYLNIANVLETYQPRARTMGHLFQPEPPTPGYVAVTETGGEGEKDDKPNEFLNQRDAHYAGMYTHAVQMNREMDLMNRNAAASSSLDAAQLDVKLVPANPEKDKKEHEEKKKREAEEYQKQFEKPFSC</sequence>
<gene>
    <name evidence="2" type="primary">Necator_chrIV.g15620</name>
    <name evidence="2" type="ORF">RB195_002325</name>
</gene>